<evidence type="ECO:0000313" key="6">
    <source>
        <dbReference type="Proteomes" id="UP000344571"/>
    </source>
</evidence>
<dbReference type="EMBL" id="NWMT01000093">
    <property type="protein sequence ID" value="PCC99638.1"/>
    <property type="molecule type" value="Genomic_DNA"/>
</dbReference>
<sequence length="216" mass="23526">MSRTAPGVIAMAMLLASSTAALADTTSITPADILAWDSRDFAGPSQYRMDQSGNQTLVRAQCINGASALYLEQVVDLQQTPILKWSWAVENTFEGIDETSKGGDDYPVRLYVVKDGGLLPWRTKALNYVWSSAQPVGADWPNAYTANAHMLALRSGPPPTPGKLVEEQRNVREDFKTYHGMDPGSIDGIAIMTDCDNSQQPVTGWYGSISWHAEGD</sequence>
<feature type="signal peptide" evidence="1">
    <location>
        <begin position="1"/>
        <end position="23"/>
    </location>
</feature>
<dbReference type="EMBL" id="CP033116">
    <property type="protein sequence ID" value="QFY58599.1"/>
    <property type="molecule type" value="Genomic_DNA"/>
</dbReference>
<evidence type="ECO:0000256" key="1">
    <source>
        <dbReference type="SAM" id="SignalP"/>
    </source>
</evidence>
<dbReference type="Proteomes" id="UP000243750">
    <property type="component" value="Unassembled WGS sequence"/>
</dbReference>
<dbReference type="RefSeq" id="WP_096346332.1">
    <property type="nucleotide sequence ID" value="NZ_NWMT01000093.1"/>
</dbReference>
<evidence type="ECO:0000313" key="2">
    <source>
        <dbReference type="EMBL" id="PCC99638.1"/>
    </source>
</evidence>
<dbReference type="EMBL" id="CP033116">
    <property type="protein sequence ID" value="QFY54914.1"/>
    <property type="molecule type" value="Genomic_DNA"/>
</dbReference>
<evidence type="ECO:0000313" key="4">
    <source>
        <dbReference type="EMBL" id="QFY58599.1"/>
    </source>
</evidence>
<feature type="chain" id="PRO_5041663774" evidence="1">
    <location>
        <begin position="24"/>
        <end position="216"/>
    </location>
</feature>
<keyword evidence="1" id="KW-0732">Signal</keyword>
<dbReference type="AlphaFoldDB" id="A0AA91U2N8"/>
<evidence type="ECO:0000313" key="3">
    <source>
        <dbReference type="EMBL" id="QFY54914.1"/>
    </source>
</evidence>
<dbReference type="Pfam" id="PF11249">
    <property type="entry name" value="DUF3047"/>
    <property type="match status" value="1"/>
</dbReference>
<reference evidence="3 6" key="2">
    <citation type="submission" date="2018-10" db="EMBL/GenBank/DDBJ databases">
        <title>Complete genome sequence of Pseudomonas pelagia strain Kongs-67.</title>
        <authorList>
            <person name="Sinha R.K."/>
            <person name="Krishnan K."/>
        </authorList>
    </citation>
    <scope>NUCLEOTIDE SEQUENCE [LARGE SCALE GENOMIC DNA]</scope>
    <source>
        <strain evidence="3 6">Kongs-67</strain>
    </source>
</reference>
<keyword evidence="6" id="KW-1185">Reference proteome</keyword>
<proteinExistence type="predicted"/>
<dbReference type="Proteomes" id="UP000344571">
    <property type="component" value="Chromosome"/>
</dbReference>
<organism evidence="2 5">
    <name type="scientific">Halopseudomonas pelagia</name>
    <dbReference type="NCBI Taxonomy" id="553151"/>
    <lineage>
        <taxon>Bacteria</taxon>
        <taxon>Pseudomonadati</taxon>
        <taxon>Pseudomonadota</taxon>
        <taxon>Gammaproteobacteria</taxon>
        <taxon>Pseudomonadales</taxon>
        <taxon>Pseudomonadaceae</taxon>
        <taxon>Halopseudomonas</taxon>
    </lineage>
</organism>
<evidence type="ECO:0000313" key="5">
    <source>
        <dbReference type="Proteomes" id="UP000243750"/>
    </source>
</evidence>
<reference evidence="2 5" key="1">
    <citation type="submission" date="2017-09" db="EMBL/GenBank/DDBJ databases">
        <title>Bacterial and phytoplankton interrelationship in Kongsfjorden, an Arctic fjord.</title>
        <authorList>
            <person name="Sinha R."/>
            <person name="Krishnan K."/>
        </authorList>
    </citation>
    <scope>NUCLEOTIDE SEQUENCE [LARGE SCALE GENOMIC DNA]</scope>
    <source>
        <strain evidence="2 5">58</strain>
    </source>
</reference>
<dbReference type="InterPro" id="IPR021409">
    <property type="entry name" value="DUF3047"/>
</dbReference>
<accession>A0AA91U2N8</accession>
<gene>
    <name evidence="2" type="ORF">CO192_09295</name>
    <name evidence="3" type="ORF">EAO82_00040</name>
    <name evidence="4" type="ORF">EAO82_20915</name>
</gene>
<name>A0AA91U2N8_9GAMM</name>
<protein>
    <submittedName>
        <fullName evidence="3">DUF3047 domain-containing protein</fullName>
    </submittedName>
</protein>